<feature type="transmembrane region" description="Helical" evidence="8">
    <location>
        <begin position="21"/>
        <end position="42"/>
    </location>
</feature>
<reference evidence="10 11" key="1">
    <citation type="submission" date="2018-10" db="EMBL/GenBank/DDBJ databases">
        <authorList>
            <person name="Zhang X."/>
        </authorList>
    </citation>
    <scope>NUCLEOTIDE SEQUENCE [LARGE SCALE GENOMIC DNA]</scope>
    <source>
        <strain evidence="10 11">SK-G1</strain>
    </source>
</reference>
<dbReference type="GO" id="GO:0005886">
    <property type="term" value="C:plasma membrane"/>
    <property type="evidence" value="ECO:0007669"/>
    <property type="project" value="UniProtKB-SubCell"/>
</dbReference>
<evidence type="ECO:0000256" key="6">
    <source>
        <dbReference type="ARBA" id="ARBA00022989"/>
    </source>
</evidence>
<evidence type="ECO:0000256" key="7">
    <source>
        <dbReference type="ARBA" id="ARBA00023136"/>
    </source>
</evidence>
<keyword evidence="7 8" id="KW-0472">Membrane</keyword>
<protein>
    <submittedName>
        <fullName evidence="10">ABC transporter permease</fullName>
    </submittedName>
</protein>
<comment type="similarity">
    <text evidence="2">Belongs to the ABC-2 integral membrane protein family.</text>
</comment>
<evidence type="ECO:0000256" key="2">
    <source>
        <dbReference type="ARBA" id="ARBA00007783"/>
    </source>
</evidence>
<accession>A0A3G2RA70</accession>
<evidence type="ECO:0000313" key="11">
    <source>
        <dbReference type="Proteomes" id="UP000280960"/>
    </source>
</evidence>
<dbReference type="PANTHER" id="PTHR30294:SF29">
    <property type="entry name" value="MULTIDRUG ABC TRANSPORTER PERMEASE YBHS-RELATED"/>
    <property type="match status" value="1"/>
</dbReference>
<proteinExistence type="inferred from homology"/>
<dbReference type="InterPro" id="IPR013525">
    <property type="entry name" value="ABC2_TM"/>
</dbReference>
<dbReference type="Proteomes" id="UP000280960">
    <property type="component" value="Chromosome"/>
</dbReference>
<feature type="transmembrane region" description="Helical" evidence="8">
    <location>
        <begin position="348"/>
        <end position="369"/>
    </location>
</feature>
<keyword evidence="3" id="KW-0813">Transport</keyword>
<organism evidence="10 11">
    <name type="scientific">Biomaibacter acetigenes</name>
    <dbReference type="NCBI Taxonomy" id="2316383"/>
    <lineage>
        <taxon>Bacteria</taxon>
        <taxon>Bacillati</taxon>
        <taxon>Bacillota</taxon>
        <taxon>Clostridia</taxon>
        <taxon>Thermosediminibacterales</taxon>
        <taxon>Tepidanaerobacteraceae</taxon>
        <taxon>Biomaibacter</taxon>
    </lineage>
</organism>
<keyword evidence="5 8" id="KW-0812">Transmembrane</keyword>
<dbReference type="InterPro" id="IPR051449">
    <property type="entry name" value="ABC-2_transporter_component"/>
</dbReference>
<evidence type="ECO:0000256" key="1">
    <source>
        <dbReference type="ARBA" id="ARBA00004651"/>
    </source>
</evidence>
<name>A0A3G2RA70_9FIRM</name>
<keyword evidence="4" id="KW-1003">Cell membrane</keyword>
<dbReference type="GO" id="GO:0140359">
    <property type="term" value="F:ABC-type transporter activity"/>
    <property type="evidence" value="ECO:0007669"/>
    <property type="project" value="InterPro"/>
</dbReference>
<feature type="domain" description="ABC transmembrane type-2" evidence="9">
    <location>
        <begin position="147"/>
        <end position="374"/>
    </location>
</feature>
<dbReference type="KEGG" id="bacg:D2962_14365"/>
<feature type="transmembrane region" description="Helical" evidence="8">
    <location>
        <begin position="231"/>
        <end position="255"/>
    </location>
</feature>
<evidence type="ECO:0000313" key="10">
    <source>
        <dbReference type="EMBL" id="AYO32315.1"/>
    </source>
</evidence>
<dbReference type="Gene3D" id="3.40.1710.10">
    <property type="entry name" value="abc type-2 transporter like domain"/>
    <property type="match status" value="1"/>
</dbReference>
<comment type="subcellular location">
    <subcellularLocation>
        <location evidence="1">Cell membrane</location>
        <topology evidence="1">Multi-pass membrane protein</topology>
    </subcellularLocation>
</comment>
<dbReference type="PROSITE" id="PS51012">
    <property type="entry name" value="ABC_TM2"/>
    <property type="match status" value="1"/>
</dbReference>
<sequence>MSFRRILSIIKKEFIQIKRDRPSLGIAIMMPLMMMFLFGYAVKVEVDHVPTVVWDESQTLQSRELIQAFKNSDYFDVVTYASSRGEMQDLMDRGEVKAALHIPPNFSRNILKGEPVETEMLIDGSDPTVARTVFSSGVIIAENFSRNISLKAMLKRGSGTITLPVEFKPRVEYNPSFKTEIFTIPGLIGLVMQNITVMLTAFALVRERERGTIEQLIVTPIKPAELIVGKLIPYIFIALIDFTLSLSIGMFWFHVPVKGSLALLFMLALDFIIVALSIGILISTVARTQLQAMQMTVLFIMPSIILSGFIFPLDAMPLAVRLISCAIPLTYFLRIIRGIAVKGVSFDILFSDAMALAFFGLALFVLAVVRFRKKLE</sequence>
<dbReference type="InterPro" id="IPR047817">
    <property type="entry name" value="ABC2_TM_bact-type"/>
</dbReference>
<feature type="transmembrane region" description="Helical" evidence="8">
    <location>
        <begin position="261"/>
        <end position="283"/>
    </location>
</feature>
<dbReference type="Pfam" id="PF12698">
    <property type="entry name" value="ABC2_membrane_3"/>
    <property type="match status" value="1"/>
</dbReference>
<evidence type="ECO:0000256" key="5">
    <source>
        <dbReference type="ARBA" id="ARBA00022692"/>
    </source>
</evidence>
<evidence type="ECO:0000256" key="4">
    <source>
        <dbReference type="ARBA" id="ARBA00022475"/>
    </source>
</evidence>
<evidence type="ECO:0000256" key="3">
    <source>
        <dbReference type="ARBA" id="ARBA00022448"/>
    </source>
</evidence>
<dbReference type="EMBL" id="CP033169">
    <property type="protein sequence ID" value="AYO32315.1"/>
    <property type="molecule type" value="Genomic_DNA"/>
</dbReference>
<dbReference type="AlphaFoldDB" id="A0A3G2RA70"/>
<keyword evidence="6 8" id="KW-1133">Transmembrane helix</keyword>
<feature type="transmembrane region" description="Helical" evidence="8">
    <location>
        <begin position="295"/>
        <end position="312"/>
    </location>
</feature>
<evidence type="ECO:0000259" key="9">
    <source>
        <dbReference type="PROSITE" id="PS51012"/>
    </source>
</evidence>
<feature type="transmembrane region" description="Helical" evidence="8">
    <location>
        <begin position="181"/>
        <end position="205"/>
    </location>
</feature>
<gene>
    <name evidence="10" type="ORF">D2962_14365</name>
</gene>
<keyword evidence="11" id="KW-1185">Reference proteome</keyword>
<evidence type="ECO:0000256" key="8">
    <source>
        <dbReference type="SAM" id="Phobius"/>
    </source>
</evidence>
<dbReference type="PANTHER" id="PTHR30294">
    <property type="entry name" value="MEMBRANE COMPONENT OF ABC TRANSPORTER YHHJ-RELATED"/>
    <property type="match status" value="1"/>
</dbReference>